<proteinExistence type="predicted"/>
<feature type="compositionally biased region" description="Low complexity" evidence="1">
    <location>
        <begin position="12"/>
        <end position="36"/>
    </location>
</feature>
<reference evidence="2 3" key="1">
    <citation type="submission" date="2014-12" db="EMBL/GenBank/DDBJ databases">
        <title>Genome assembly of Enhygromyxa salina DSM 15201.</title>
        <authorList>
            <person name="Sharma G."/>
            <person name="Subramanian S."/>
        </authorList>
    </citation>
    <scope>NUCLEOTIDE SEQUENCE [LARGE SCALE GENOMIC DNA]</scope>
    <source>
        <strain evidence="2 3">DSM 15201</strain>
    </source>
</reference>
<name>A0A0C1ZLF5_9BACT</name>
<accession>A0A0C1ZLF5</accession>
<dbReference type="Proteomes" id="UP000031599">
    <property type="component" value="Unassembled WGS sequence"/>
</dbReference>
<organism evidence="2 3">
    <name type="scientific">Enhygromyxa salina</name>
    <dbReference type="NCBI Taxonomy" id="215803"/>
    <lineage>
        <taxon>Bacteria</taxon>
        <taxon>Pseudomonadati</taxon>
        <taxon>Myxococcota</taxon>
        <taxon>Polyangia</taxon>
        <taxon>Nannocystales</taxon>
        <taxon>Nannocystaceae</taxon>
        <taxon>Enhygromyxa</taxon>
    </lineage>
</organism>
<gene>
    <name evidence="2" type="ORF">DB30_00649</name>
</gene>
<evidence type="ECO:0000313" key="2">
    <source>
        <dbReference type="EMBL" id="KIG18364.1"/>
    </source>
</evidence>
<evidence type="ECO:0000313" key="3">
    <source>
        <dbReference type="Proteomes" id="UP000031599"/>
    </source>
</evidence>
<dbReference type="AlphaFoldDB" id="A0A0C1ZLF5"/>
<sequence>MLVGACGPGSADTSSGESTTSPESSSDATTTATNPETSDETTDTPTTTEADDCDTGGLDWCDDGDFQTVITDCDMFAQDCPDGMKCVPFAENGPSWDGTKCVPVNSTGAPGEPCTTEGVMQANDDCDATSFCFGYDQDLMGGTCHPFCTGDISMPACIDGWVCAVAAQGPSLCVQACDPLINDCGAGSECVWTGSLFGCVDEGESVPADQACMFVNDCDASLACVGADAVADCAGDGCCTPYCNLLDGDGPCQMVNPAHVCEPFFMEAPPGYEDVGVCVVGL</sequence>
<feature type="region of interest" description="Disordered" evidence="1">
    <location>
        <begin position="1"/>
        <end position="54"/>
    </location>
</feature>
<protein>
    <submittedName>
        <fullName evidence="2">Uncharacterized protein</fullName>
    </submittedName>
</protein>
<evidence type="ECO:0000256" key="1">
    <source>
        <dbReference type="SAM" id="MobiDB-lite"/>
    </source>
</evidence>
<comment type="caution">
    <text evidence="2">The sequence shown here is derived from an EMBL/GenBank/DDBJ whole genome shotgun (WGS) entry which is preliminary data.</text>
</comment>
<dbReference type="EMBL" id="JMCC02000011">
    <property type="protein sequence ID" value="KIG18364.1"/>
    <property type="molecule type" value="Genomic_DNA"/>
</dbReference>